<protein>
    <submittedName>
        <fullName evidence="1">Uncharacterized protein</fullName>
    </submittedName>
</protein>
<dbReference type="Proteomes" id="UP000053660">
    <property type="component" value="Unassembled WGS sequence"/>
</dbReference>
<proteinExistence type="predicted"/>
<reference evidence="1 2" key="1">
    <citation type="submission" date="2014-03" db="EMBL/GenBank/DDBJ databases">
        <title>Draft genome of the hookworm Oesophagostomum dentatum.</title>
        <authorList>
            <person name="Mitreva M."/>
        </authorList>
    </citation>
    <scope>NUCLEOTIDE SEQUENCE [LARGE SCALE GENOMIC DNA]</scope>
    <source>
        <strain evidence="1 2">OD-Hann</strain>
    </source>
</reference>
<gene>
    <name evidence="1" type="ORF">OESDEN_15685</name>
</gene>
<sequence>MEKNVVYSAFRPEFAAAPGTAQRQLLCPVSRHHVSQGTLVANTDVLGIVLGAHSPRKLVASL</sequence>
<accession>A0A0B1SI64</accession>
<evidence type="ECO:0000313" key="1">
    <source>
        <dbReference type="EMBL" id="KHJ84599.1"/>
    </source>
</evidence>
<organism evidence="1 2">
    <name type="scientific">Oesophagostomum dentatum</name>
    <name type="common">Nodular worm</name>
    <dbReference type="NCBI Taxonomy" id="61180"/>
    <lineage>
        <taxon>Eukaryota</taxon>
        <taxon>Metazoa</taxon>
        <taxon>Ecdysozoa</taxon>
        <taxon>Nematoda</taxon>
        <taxon>Chromadorea</taxon>
        <taxon>Rhabditida</taxon>
        <taxon>Rhabditina</taxon>
        <taxon>Rhabditomorpha</taxon>
        <taxon>Strongyloidea</taxon>
        <taxon>Strongylidae</taxon>
        <taxon>Oesophagostomum</taxon>
    </lineage>
</organism>
<name>A0A0B1SI64_OESDE</name>
<dbReference type="AlphaFoldDB" id="A0A0B1SI64"/>
<evidence type="ECO:0000313" key="2">
    <source>
        <dbReference type="Proteomes" id="UP000053660"/>
    </source>
</evidence>
<keyword evidence="2" id="KW-1185">Reference proteome</keyword>
<dbReference type="EMBL" id="KN567697">
    <property type="protein sequence ID" value="KHJ84599.1"/>
    <property type="molecule type" value="Genomic_DNA"/>
</dbReference>